<evidence type="ECO:0000256" key="4">
    <source>
        <dbReference type="ARBA" id="ARBA00022676"/>
    </source>
</evidence>
<comment type="catalytic activity">
    <reaction evidence="11">
        <text>an alpha-D-Man-(1-&gt;2)-alpha-D-Man-(1-&gt;2)-alpha-D-Man-(1-&gt;3)-[alpha-D-Man-(1-&gt;2)-alpha-D-Man-(1-&gt;3)-alpha-D-Man-(1-&gt;6)]-beta-D-Man-(1-&gt;4)-beta-D-GlcNAc-(1-&gt;4)-alpha-D-GlcNAc-diphospho-di-trans,poly-cis-dolichol + a di-trans,poly-cis-dolichyl beta-D-mannosyl phosphate = an alpha-D-Man-(1-&gt;2)-alpha-D-Man-(1-&gt;2)-alpha-D-Man-(1-&gt;3)-[alpha-D-Man-(1-&gt;2)-alpha-D-Man-(1-&gt;3)-[alpha-D-Man-(1-&gt;6)]-alpha-D-Man-(1-&gt;6)]-beta-D-Man-(1-&gt;4)-beta-D-GlcNAc-(1-&gt;4)-alpha-D-GlcNAc-diphospho-di-trans,poly-cis-dolichol + a di-trans,poly-cis-dolichyl phosphate + H(+)</text>
        <dbReference type="Rhea" id="RHEA:29535"/>
        <dbReference type="Rhea" id="RHEA-COMP:19498"/>
        <dbReference type="Rhea" id="RHEA-COMP:19501"/>
        <dbReference type="Rhea" id="RHEA-COMP:19518"/>
        <dbReference type="Rhea" id="RHEA-COMP:19519"/>
        <dbReference type="ChEBI" id="CHEBI:15378"/>
        <dbReference type="ChEBI" id="CHEBI:57683"/>
        <dbReference type="ChEBI" id="CHEBI:58211"/>
        <dbReference type="ChEBI" id="CHEBI:132517"/>
        <dbReference type="ChEBI" id="CHEBI:132519"/>
        <dbReference type="EC" id="2.4.1.260"/>
    </reaction>
    <physiologicalReaction direction="left-to-right" evidence="11">
        <dbReference type="Rhea" id="RHEA:29536"/>
    </physiologicalReaction>
</comment>
<evidence type="ECO:0000256" key="8">
    <source>
        <dbReference type="ARBA" id="ARBA00022989"/>
    </source>
</evidence>
<dbReference type="EC" id="2.4.1.-" evidence="12"/>
<keyword evidence="7 12" id="KW-0256">Endoplasmic reticulum</keyword>
<dbReference type="InterPro" id="IPR005599">
    <property type="entry name" value="GPI_mannosylTrfase"/>
</dbReference>
<dbReference type="PANTHER" id="PTHR22760">
    <property type="entry name" value="GLYCOSYLTRANSFERASE"/>
    <property type="match status" value="1"/>
</dbReference>
<dbReference type="GO" id="GO:0052917">
    <property type="term" value="F:dol-P-Man:Man(7)GlcNAc(2)-PP-Dol alpha-1,6-mannosyltransferase activity"/>
    <property type="evidence" value="ECO:0007669"/>
    <property type="project" value="UniProtKB-EC"/>
</dbReference>
<comment type="similarity">
    <text evidence="3 12">Belongs to the glycosyltransferase 22 family.</text>
</comment>
<feature type="transmembrane region" description="Helical" evidence="12">
    <location>
        <begin position="178"/>
        <end position="195"/>
    </location>
</feature>
<dbReference type="GO" id="GO:0005789">
    <property type="term" value="C:endoplasmic reticulum membrane"/>
    <property type="evidence" value="ECO:0007669"/>
    <property type="project" value="UniProtKB-SubCell"/>
</dbReference>
<dbReference type="Pfam" id="PF03901">
    <property type="entry name" value="Glyco_transf_22"/>
    <property type="match status" value="1"/>
</dbReference>
<comment type="function">
    <text evidence="10">Mannosyltransferase that operates in the biosynthetic pathway of dolichol-linked oligosaccharides, the glycan precursors employed in protein asparagine (N)-glycosylation. The assembly of dolichol-linked oligosaccharides begins on the cytosolic side of the endoplasmic reticulum membrane and finishes in its lumen. The sequential addition of sugars to dolichol pyrophosphate produces dolichol-linked oligosaccharides containing fourteen sugars, including two GlcNAcs, nine mannoses and three glucoses. Once assembled, the oligosaccharide is transferred from the lipid to nascent proteins by oligosaccharyltransferases. In the lumen of the endoplasmic reticulum, adds the eighth mannose residue in an alpha-1,6 linkage onto Man(7)GlcNAc(2)-PP-dolichol to produce Man(8)GlcNAc(2)-PP-dolichol.</text>
</comment>
<evidence type="ECO:0000256" key="7">
    <source>
        <dbReference type="ARBA" id="ARBA00022824"/>
    </source>
</evidence>
<feature type="transmembrane region" description="Helical" evidence="12">
    <location>
        <begin position="124"/>
        <end position="144"/>
    </location>
</feature>
<feature type="transmembrane region" description="Helical" evidence="12">
    <location>
        <begin position="343"/>
        <end position="363"/>
    </location>
</feature>
<evidence type="ECO:0000256" key="6">
    <source>
        <dbReference type="ARBA" id="ARBA00022692"/>
    </source>
</evidence>
<dbReference type="EMBL" id="OA566088">
    <property type="protein sequence ID" value="CAD7198266.1"/>
    <property type="molecule type" value="Genomic_DNA"/>
</dbReference>
<evidence type="ECO:0000256" key="5">
    <source>
        <dbReference type="ARBA" id="ARBA00022679"/>
    </source>
</evidence>
<accession>A0A7R8VJS6</accession>
<organism evidence="14">
    <name type="scientific">Timema douglasi</name>
    <name type="common">Walking stick</name>
    <dbReference type="NCBI Taxonomy" id="61478"/>
    <lineage>
        <taxon>Eukaryota</taxon>
        <taxon>Metazoa</taxon>
        <taxon>Ecdysozoa</taxon>
        <taxon>Arthropoda</taxon>
        <taxon>Hexapoda</taxon>
        <taxon>Insecta</taxon>
        <taxon>Pterygota</taxon>
        <taxon>Neoptera</taxon>
        <taxon>Polyneoptera</taxon>
        <taxon>Phasmatodea</taxon>
        <taxon>Timematodea</taxon>
        <taxon>Timematoidea</taxon>
        <taxon>Timematidae</taxon>
        <taxon>Timema</taxon>
    </lineage>
</organism>
<keyword evidence="6 12" id="KW-0812">Transmembrane</keyword>
<feature type="transmembrane region" description="Helical" evidence="12">
    <location>
        <begin position="375"/>
        <end position="399"/>
    </location>
</feature>
<keyword evidence="9 12" id="KW-0472">Membrane</keyword>
<feature type="compositionally biased region" description="Basic and acidic residues" evidence="13">
    <location>
        <begin position="820"/>
        <end position="841"/>
    </location>
</feature>
<evidence type="ECO:0000256" key="9">
    <source>
        <dbReference type="ARBA" id="ARBA00023136"/>
    </source>
</evidence>
<keyword evidence="8 12" id="KW-1133">Transmembrane helix</keyword>
<protein>
    <recommendedName>
        <fullName evidence="12">Mannosyltransferase</fullName>
        <ecNumber evidence="12">2.4.1.-</ecNumber>
    </recommendedName>
</protein>
<sequence length="1437" mass="161030">MLEEMIRRKIDIVCVRETKLKGKDALMTSDGILALWSGVDEWMDQAMILVTAAHLLYCPYTKVEESFNLQASHDLLIHRQNLTMYDHHEFPGVVPRTFIGAIAVSVISAPFLLLVELLGLSKFLLQYIVRSVLALFVIGAFQMLRQTLQSMFGLQLTKWFVAITVTQYHFMFYLSRPLPNIMALPLVLIALHSWLRQRHSYFIFSSAAAIIIFRAELALFLGLILIIELIQSRLHPVRLIKLAVPAGLLFLALTVAVDSVFWGRLLWPEGEVLFFNTVLNKSHQWGTSPFLWYFYSAIPRGMACSVFLVPVGAYLDTRVRKLLIPAIGFVVLFSFLPHKELRFIIYVFPLLNIAAASACHRIFENRSKSSLHSMLALGVCCHLVLNSTFSVFLLCIAGTNYPGGAAIARLHRLAKDEPYVNVHIPVLAAQTGVSRFTQINRHWRYNKTENLTSGSDEMMAFTHLLIEAKSKYSSNLKPYAQTHDILEAVEGFSQVVLNYNSFPPIRIKTKPMIFILKRRAFSMHAEKTMLETEIDDVEDKSKVGDVDGQEDNVELSNAQMDHKEENSMEMLDDVKKAKSKIDDDSANTKPNLSPTKVKQNIRNIIKHYKEEISLKEFILDENAGKILNTYEKDFIEPLSSLVKQSTKESILTKKKTRENILKQFNQFKEAHELKSDIEHTQHSSNEPLLTSDEPIVQTSLDEINFKEYSKKIHLQTSKLSSEYDEMNVNPETGEKEVNSDVESELPSSKLIQEDMDIKRKSIKEDDSLDTQDFIVADIISINKDLLKDDIKLQLKDSLKEEIKYKNKDLLKEERKPKNKDLLKEEVKPKNKDLLKEEEKPPPVHPTEIRTSISASSAAKLNLTSALANCATEAAVELNTTSALANYATKAGFDGVLLSYQVAQAGEVHAITQNLIKPFVKSIVELVDTGSFSNNTGADKVIDDKVTTKSSTREDKVVDSKLLDTKKRHEPSDRNELDHVIDNQPVDKMKTIIWKAGWVKWPTRLGPTARQAQEKPPPVHPTEIRASISPSSEVELNTTSALANYNTEAVVPGTKTFAQLKTLLETHYAPTKSVYEERSAFSSRQWRLVAKFRSAYTRAATGSRKKRTGESYAALSLYLRHLASTCSFGTFLDDVLKSHFYHNISSDMVYDKISNEEGNFSSTCYKIPAAATAPANANDNPKLINGIDFRPLVITAILGDILISQAPAHSSIQLEVNGVPLTMEVTQCPALVLLVNQCTSHIPNPFLCRNPLPDQTKVESEIYKISLMGLGPLTAVQVATETRKDLILSLVLTYVLNGWPDVASPSSKVAHFSPGDLVWVRSVTHRKLKVIPVEIQHRVTSPAPEPSTDSTPEALRWVPSVMVPAHTSARPATTSPRVFALPNSSPVATSVIACSGRQLGEALIWFASQSVFFNQATGVDVLLRACVFHSTRRGLDQT</sequence>
<dbReference type="UniPathway" id="UPA00378"/>
<feature type="transmembrane region" description="Helical" evidence="12">
    <location>
        <begin position="201"/>
        <end position="227"/>
    </location>
</feature>
<evidence type="ECO:0000256" key="12">
    <source>
        <dbReference type="RuleBase" id="RU363075"/>
    </source>
</evidence>
<dbReference type="PANTHER" id="PTHR22760:SF1">
    <property type="entry name" value="DOL-P-MAN:MAN(7)GLCNAC(2)-PP-DOL ALPHA-1,6-MANNOSYLTRANSFERASE"/>
    <property type="match status" value="1"/>
</dbReference>
<evidence type="ECO:0000256" key="1">
    <source>
        <dbReference type="ARBA" id="ARBA00004477"/>
    </source>
</evidence>
<feature type="transmembrane region" description="Helical" evidence="12">
    <location>
        <begin position="322"/>
        <end position="337"/>
    </location>
</feature>
<evidence type="ECO:0000256" key="10">
    <source>
        <dbReference type="ARBA" id="ARBA00044721"/>
    </source>
</evidence>
<feature type="region of interest" description="Disordered" evidence="13">
    <location>
        <begin position="820"/>
        <end position="847"/>
    </location>
</feature>
<feature type="transmembrane region" description="Helical" evidence="12">
    <location>
        <begin position="292"/>
        <end position="315"/>
    </location>
</feature>
<keyword evidence="4 12" id="KW-0328">Glycosyltransferase</keyword>
<feature type="transmembrane region" description="Helical" evidence="12">
    <location>
        <begin position="239"/>
        <end position="262"/>
    </location>
</feature>
<keyword evidence="5" id="KW-0808">Transferase</keyword>
<reference evidence="14" key="1">
    <citation type="submission" date="2020-11" db="EMBL/GenBank/DDBJ databases">
        <authorList>
            <person name="Tran Van P."/>
        </authorList>
    </citation>
    <scope>NUCLEOTIDE SEQUENCE</scope>
</reference>
<evidence type="ECO:0000256" key="11">
    <source>
        <dbReference type="ARBA" id="ARBA00048899"/>
    </source>
</evidence>
<evidence type="ECO:0000256" key="2">
    <source>
        <dbReference type="ARBA" id="ARBA00004922"/>
    </source>
</evidence>
<feature type="transmembrane region" description="Helical" evidence="12">
    <location>
        <begin position="98"/>
        <end position="118"/>
    </location>
</feature>
<proteinExistence type="inferred from homology"/>
<comment type="pathway">
    <text evidence="2">Protein modification; protein glycosylation.</text>
</comment>
<dbReference type="GO" id="GO:0006487">
    <property type="term" value="P:protein N-linked glycosylation"/>
    <property type="evidence" value="ECO:0007669"/>
    <property type="project" value="TreeGrafter"/>
</dbReference>
<comment type="subcellular location">
    <subcellularLocation>
        <location evidence="1 12">Endoplasmic reticulum membrane</location>
        <topology evidence="1 12">Multi-pass membrane protein</topology>
    </subcellularLocation>
</comment>
<evidence type="ECO:0000313" key="14">
    <source>
        <dbReference type="EMBL" id="CAD7198266.1"/>
    </source>
</evidence>
<gene>
    <name evidence="14" type="ORF">TDIB3V08_LOCUS4548</name>
</gene>
<evidence type="ECO:0000256" key="3">
    <source>
        <dbReference type="ARBA" id="ARBA00007063"/>
    </source>
</evidence>
<evidence type="ECO:0000256" key="13">
    <source>
        <dbReference type="SAM" id="MobiDB-lite"/>
    </source>
</evidence>
<name>A0A7R8VJS6_TIMDO</name>